<dbReference type="Pfam" id="PF13374">
    <property type="entry name" value="TPR_10"/>
    <property type="match status" value="2"/>
</dbReference>
<gene>
    <name evidence="2" type="ORF">K469DRAFT_536779</name>
</gene>
<dbReference type="Pfam" id="PF13424">
    <property type="entry name" value="TPR_12"/>
    <property type="match status" value="3"/>
</dbReference>
<dbReference type="Gene3D" id="3.40.50.300">
    <property type="entry name" value="P-loop containing nucleotide triphosphate hydrolases"/>
    <property type="match status" value="1"/>
</dbReference>
<dbReference type="InterPro" id="IPR027417">
    <property type="entry name" value="P-loop_NTPase"/>
</dbReference>
<dbReference type="SMART" id="SM00382">
    <property type="entry name" value="AAA"/>
    <property type="match status" value="1"/>
</dbReference>
<sequence>WFVPLMRNQRFVGRSSQLSELEAQLFVEGYCQKVAIIGLGGVGKTQIALELAYQTKSKRPNCSVFWVPGTSPESIQQAYLEIGRQLLVPGIDDKEADVKNLLKSYLGNENSGQWLLILDNADDLDMWIKTTEIGAKPTRLIDYLPKSNKGSIILTTRSRKVAVEVANNVIEVPQIDEEIGFQILGKSLRNQALLDDSQSRYSVTYLPLAIVQAAAYINKNDITLSEYLSRWDDTEENIIEVLGENFEGERRYHDLKNPIATTWLISFDQIRDCDPLAAEYLSLMSCVELKIIPQSLLPPVRPKKRMIDAIGTLTAYSFISRRLGGQSFDIHRLVHLATRNWLREQESLVEWSQKTVERLTEVFPDDDHKNRNLWRAYFPHAACVLASTLVPRDAKGRAVLLERSGLCLLSDGRYTEAEEQLVQVMEIRKDALGKEHPDTLTSLSNLAWALRNQGKQKEAEAMDRRALERRERVLGNEHPGTLTSLSNLALVLRNQGKYEEAGVMSRRALEGRKKMLEKEHPDTLGSVRNLACLLNDQGKYQEAEAMSRRALEGREKVLGNNHSDTLRSINDLALILRNQGKYEEAEAMSRRALKGREKVLGNEHPDTLESVRNLAWMLDDQGKYQEAETMSRQALEGREKVLGNNHPETLRSVSNLAVVLEDNGKYEEAEAMNQRALEGKEKVLGKEHPDTLISVSNLAVFLYNRKKYEEAEAMHRRTLEGREEVLGKEHPYTPGSVNNLALVLENQGKYEETEAL</sequence>
<dbReference type="OrthoDB" id="1658288at2759"/>
<feature type="non-terminal residue" evidence="2">
    <location>
        <position position="1"/>
    </location>
</feature>
<dbReference type="GO" id="GO:0043531">
    <property type="term" value="F:ADP binding"/>
    <property type="evidence" value="ECO:0007669"/>
    <property type="project" value="InterPro"/>
</dbReference>
<dbReference type="EMBL" id="ML994657">
    <property type="protein sequence ID" value="KAF2180627.1"/>
    <property type="molecule type" value="Genomic_DNA"/>
</dbReference>
<dbReference type="AlphaFoldDB" id="A0A6A6DM82"/>
<feature type="non-terminal residue" evidence="2">
    <location>
        <position position="756"/>
    </location>
</feature>
<protein>
    <submittedName>
        <fullName evidence="2">TPR-like protein</fullName>
    </submittedName>
</protein>
<organism evidence="2 3">
    <name type="scientific">Zopfia rhizophila CBS 207.26</name>
    <dbReference type="NCBI Taxonomy" id="1314779"/>
    <lineage>
        <taxon>Eukaryota</taxon>
        <taxon>Fungi</taxon>
        <taxon>Dikarya</taxon>
        <taxon>Ascomycota</taxon>
        <taxon>Pezizomycotina</taxon>
        <taxon>Dothideomycetes</taxon>
        <taxon>Dothideomycetes incertae sedis</taxon>
        <taxon>Zopfiaceae</taxon>
        <taxon>Zopfia</taxon>
    </lineage>
</organism>
<dbReference type="PANTHER" id="PTHR46082:SF6">
    <property type="entry name" value="AAA+ ATPASE DOMAIN-CONTAINING PROTEIN-RELATED"/>
    <property type="match status" value="1"/>
</dbReference>
<dbReference type="PANTHER" id="PTHR46082">
    <property type="entry name" value="ATP/GTP-BINDING PROTEIN-RELATED"/>
    <property type="match status" value="1"/>
</dbReference>
<dbReference type="Gene3D" id="1.25.40.10">
    <property type="entry name" value="Tetratricopeptide repeat domain"/>
    <property type="match status" value="2"/>
</dbReference>
<dbReference type="InterPro" id="IPR011990">
    <property type="entry name" value="TPR-like_helical_dom_sf"/>
</dbReference>
<dbReference type="InterPro" id="IPR019734">
    <property type="entry name" value="TPR_rpt"/>
</dbReference>
<evidence type="ECO:0000313" key="3">
    <source>
        <dbReference type="Proteomes" id="UP000800200"/>
    </source>
</evidence>
<evidence type="ECO:0000313" key="2">
    <source>
        <dbReference type="EMBL" id="KAF2180627.1"/>
    </source>
</evidence>
<dbReference type="Pfam" id="PF00931">
    <property type="entry name" value="NB-ARC"/>
    <property type="match status" value="1"/>
</dbReference>
<dbReference type="SMART" id="SM00028">
    <property type="entry name" value="TPR"/>
    <property type="match status" value="8"/>
</dbReference>
<name>A0A6A6DM82_9PEZI</name>
<feature type="domain" description="AAA+ ATPase" evidence="1">
    <location>
        <begin position="30"/>
        <end position="176"/>
    </location>
</feature>
<dbReference type="SUPFAM" id="SSF52540">
    <property type="entry name" value="P-loop containing nucleoside triphosphate hydrolases"/>
    <property type="match status" value="1"/>
</dbReference>
<dbReference type="PRINTS" id="PR00381">
    <property type="entry name" value="KINESINLIGHT"/>
</dbReference>
<dbReference type="Proteomes" id="UP000800200">
    <property type="component" value="Unassembled WGS sequence"/>
</dbReference>
<dbReference type="SUPFAM" id="SSF48452">
    <property type="entry name" value="TPR-like"/>
    <property type="match status" value="3"/>
</dbReference>
<dbReference type="InterPro" id="IPR053137">
    <property type="entry name" value="NLR-like"/>
</dbReference>
<proteinExistence type="predicted"/>
<evidence type="ECO:0000259" key="1">
    <source>
        <dbReference type="SMART" id="SM00382"/>
    </source>
</evidence>
<dbReference type="InterPro" id="IPR002182">
    <property type="entry name" value="NB-ARC"/>
</dbReference>
<keyword evidence="3" id="KW-1185">Reference proteome</keyword>
<dbReference type="InterPro" id="IPR003593">
    <property type="entry name" value="AAA+_ATPase"/>
</dbReference>
<reference evidence="2" key="1">
    <citation type="journal article" date="2020" name="Stud. Mycol.">
        <title>101 Dothideomycetes genomes: a test case for predicting lifestyles and emergence of pathogens.</title>
        <authorList>
            <person name="Haridas S."/>
            <person name="Albert R."/>
            <person name="Binder M."/>
            <person name="Bloem J."/>
            <person name="Labutti K."/>
            <person name="Salamov A."/>
            <person name="Andreopoulos B."/>
            <person name="Baker S."/>
            <person name="Barry K."/>
            <person name="Bills G."/>
            <person name="Bluhm B."/>
            <person name="Cannon C."/>
            <person name="Castanera R."/>
            <person name="Culley D."/>
            <person name="Daum C."/>
            <person name="Ezra D."/>
            <person name="Gonzalez J."/>
            <person name="Henrissat B."/>
            <person name="Kuo A."/>
            <person name="Liang C."/>
            <person name="Lipzen A."/>
            <person name="Lutzoni F."/>
            <person name="Magnuson J."/>
            <person name="Mondo S."/>
            <person name="Nolan M."/>
            <person name="Ohm R."/>
            <person name="Pangilinan J."/>
            <person name="Park H.-J."/>
            <person name="Ramirez L."/>
            <person name="Alfaro M."/>
            <person name="Sun H."/>
            <person name="Tritt A."/>
            <person name="Yoshinaga Y."/>
            <person name="Zwiers L.-H."/>
            <person name="Turgeon B."/>
            <person name="Goodwin S."/>
            <person name="Spatafora J."/>
            <person name="Crous P."/>
            <person name="Grigoriev I."/>
        </authorList>
    </citation>
    <scope>NUCLEOTIDE SEQUENCE</scope>
    <source>
        <strain evidence="2">CBS 207.26</strain>
    </source>
</reference>
<accession>A0A6A6DM82</accession>